<feature type="compositionally biased region" description="Polar residues" evidence="1">
    <location>
        <begin position="50"/>
        <end position="71"/>
    </location>
</feature>
<feature type="compositionally biased region" description="Polar residues" evidence="1">
    <location>
        <begin position="120"/>
        <end position="129"/>
    </location>
</feature>
<accession>A0ABS3FTY5</accession>
<feature type="region of interest" description="Disordered" evidence="1">
    <location>
        <begin position="23"/>
        <end position="71"/>
    </location>
</feature>
<evidence type="ECO:0000256" key="1">
    <source>
        <dbReference type="SAM" id="MobiDB-lite"/>
    </source>
</evidence>
<reference evidence="2 3" key="1">
    <citation type="submission" date="2021-03" db="EMBL/GenBank/DDBJ databases">
        <title>Metabolic Capacity of the Antarctic Cyanobacterium Phormidium pseudopriestleyi that Sustains Oxygenic Photosynthesis in the Presence of Hydrogen Sulfide.</title>
        <authorList>
            <person name="Lumian J.E."/>
            <person name="Jungblut A.D."/>
            <person name="Dillon M.L."/>
            <person name="Hawes I."/>
            <person name="Doran P.T."/>
            <person name="Mackey T.J."/>
            <person name="Dick G.J."/>
            <person name="Grettenberger C.L."/>
            <person name="Sumner D.Y."/>
        </authorList>
    </citation>
    <scope>NUCLEOTIDE SEQUENCE [LARGE SCALE GENOMIC DNA]</scope>
    <source>
        <strain evidence="2 3">FRX01</strain>
    </source>
</reference>
<keyword evidence="3" id="KW-1185">Reference proteome</keyword>
<proteinExistence type="predicted"/>
<feature type="compositionally biased region" description="Basic and acidic residues" evidence="1">
    <location>
        <begin position="109"/>
        <end position="119"/>
    </location>
</feature>
<evidence type="ECO:0000313" key="3">
    <source>
        <dbReference type="Proteomes" id="UP000664844"/>
    </source>
</evidence>
<dbReference type="RefSeq" id="WP_207088929.1">
    <property type="nucleotide sequence ID" value="NZ_JAFLQW010000408.1"/>
</dbReference>
<evidence type="ECO:0000313" key="2">
    <source>
        <dbReference type="EMBL" id="MBO0350454.1"/>
    </source>
</evidence>
<sequence length="146" mass="16550">MIRLSLLNEPETGHKPYHLYGIQDKPGIGKSRPSHHQSCCLPANPLQGGDRQNSSISSLAPENRLPTKSQLPQARKTRYFGDLSGIRFSKVYKNRTWYEAKTRTVLMQDRIKSEPRSNHDPNNNPNHQGTPLGLPSSREFYAVQTL</sequence>
<gene>
    <name evidence="2" type="ORF">J0895_15395</name>
</gene>
<name>A0ABS3FTY5_9CYAN</name>
<dbReference type="Proteomes" id="UP000664844">
    <property type="component" value="Unassembled WGS sequence"/>
</dbReference>
<dbReference type="EMBL" id="JAFLQW010000408">
    <property type="protein sequence ID" value="MBO0350454.1"/>
    <property type="molecule type" value="Genomic_DNA"/>
</dbReference>
<protein>
    <submittedName>
        <fullName evidence="2">Uncharacterized protein</fullName>
    </submittedName>
</protein>
<organism evidence="2 3">
    <name type="scientific">Phormidium pseudopriestleyi FRX01</name>
    <dbReference type="NCBI Taxonomy" id="1759528"/>
    <lineage>
        <taxon>Bacteria</taxon>
        <taxon>Bacillati</taxon>
        <taxon>Cyanobacteriota</taxon>
        <taxon>Cyanophyceae</taxon>
        <taxon>Oscillatoriophycideae</taxon>
        <taxon>Oscillatoriales</taxon>
        <taxon>Oscillatoriaceae</taxon>
        <taxon>Phormidium</taxon>
    </lineage>
</organism>
<comment type="caution">
    <text evidence="2">The sequence shown here is derived from an EMBL/GenBank/DDBJ whole genome shotgun (WGS) entry which is preliminary data.</text>
</comment>
<feature type="region of interest" description="Disordered" evidence="1">
    <location>
        <begin position="106"/>
        <end position="138"/>
    </location>
</feature>